<evidence type="ECO:0000313" key="1">
    <source>
        <dbReference type="EMBL" id="AEL19520.1"/>
    </source>
</evidence>
<organism evidence="1 2">
    <name type="scientific">Borrelia bissettiae (strain DSM 17990 / CIP 109136 / DN127)</name>
    <name type="common">Borreliella bissettiae</name>
    <dbReference type="NCBI Taxonomy" id="521010"/>
    <lineage>
        <taxon>Bacteria</taxon>
        <taxon>Pseudomonadati</taxon>
        <taxon>Spirochaetota</taxon>
        <taxon>Spirochaetia</taxon>
        <taxon>Spirochaetales</taxon>
        <taxon>Borreliaceae</taxon>
        <taxon>Borreliella</taxon>
    </lineage>
</organism>
<gene>
    <name evidence="1" type="ordered locus">BbiDN127_AA0007</name>
</gene>
<geneLocation type="plasmid" evidence="1 2">
    <name>lp28-7</name>
</geneLocation>
<name>G0AP94_BORBD</name>
<dbReference type="KEGG" id="bbs:BbiDN127_AA0007"/>
<keyword evidence="2" id="KW-1185">Reference proteome</keyword>
<dbReference type="Proteomes" id="UP000001634">
    <property type="component" value="Plasmid lp28-7"/>
</dbReference>
<proteinExistence type="predicted"/>
<dbReference type="HOGENOM" id="CLU_3096234_0_0_12"/>
<dbReference type="RefSeq" id="WP_014023156.1">
    <property type="nucleotide sequence ID" value="NC_015918.1"/>
</dbReference>
<protein>
    <submittedName>
        <fullName evidence="1">Outer membrane protein</fullName>
    </submittedName>
</protein>
<dbReference type="EMBL" id="CP002760">
    <property type="protein sequence ID" value="AEL19520.1"/>
    <property type="molecule type" value="Genomic_DNA"/>
</dbReference>
<reference key="1">
    <citation type="submission" date="2011-06" db="EMBL/GenBank/DDBJ databases">
        <authorList>
            <person name="Mongodin E.F."/>
            <person name="Casjens S.R."/>
            <person name="Fraser-Liggett C.M."/>
            <person name="Qiu W.-G."/>
            <person name="Dunn J.J."/>
            <person name="Luft B.J."/>
            <person name="Schutzer S.E."/>
        </authorList>
    </citation>
    <scope>NUCLEOTIDE SEQUENCE</scope>
    <source>
        <strain>DN127</strain>
    </source>
</reference>
<keyword evidence="1" id="KW-0614">Plasmid</keyword>
<evidence type="ECO:0000313" key="2">
    <source>
        <dbReference type="Proteomes" id="UP000001634"/>
    </source>
</evidence>
<dbReference type="AlphaFoldDB" id="G0AP94"/>
<reference evidence="1 2" key="2">
    <citation type="journal article" date="2012" name="J. Bacteriol.">
        <title>Whole-Genome Sequences of Borrelia bissettii, Borrelia valaisiana, and Borrelia spielmanii.</title>
        <authorList>
            <person name="Schutzer S.E."/>
            <person name="Fraser-Liggett C.M."/>
            <person name="Qiu W.G."/>
            <person name="Kraiczy P."/>
            <person name="Mongodin E.F."/>
            <person name="Dunn J.J."/>
            <person name="Luft B.J."/>
            <person name="Casjens S.R."/>
        </authorList>
    </citation>
    <scope>NUCLEOTIDE SEQUENCE [LARGE SCALE GENOMIC DNA]</scope>
    <source>
        <strain evidence="1 2">DN127</strain>
    </source>
</reference>
<accession>G0AP94</accession>
<sequence length="51" mass="6198">MENIFDYLELNMPIEICVLKDMKRVIYKFYESILYIENDIETISLLSLYKS</sequence>